<dbReference type="Proteomes" id="UP000076722">
    <property type="component" value="Unassembled WGS sequence"/>
</dbReference>
<evidence type="ECO:0008006" key="3">
    <source>
        <dbReference type="Google" id="ProtNLM"/>
    </source>
</evidence>
<dbReference type="AlphaFoldDB" id="A0A164WTQ3"/>
<reference evidence="1 2" key="1">
    <citation type="journal article" date="2016" name="Mol. Biol. Evol.">
        <title>Comparative Genomics of Early-Diverging Mushroom-Forming Fungi Provides Insights into the Origins of Lignocellulose Decay Capabilities.</title>
        <authorList>
            <person name="Nagy L.G."/>
            <person name="Riley R."/>
            <person name="Tritt A."/>
            <person name="Adam C."/>
            <person name="Daum C."/>
            <person name="Floudas D."/>
            <person name="Sun H."/>
            <person name="Yadav J.S."/>
            <person name="Pangilinan J."/>
            <person name="Larsson K.H."/>
            <person name="Matsuura K."/>
            <person name="Barry K."/>
            <person name="Labutti K."/>
            <person name="Kuo R."/>
            <person name="Ohm R.A."/>
            <person name="Bhattacharya S.S."/>
            <person name="Shirouzu T."/>
            <person name="Yoshinaga Y."/>
            <person name="Martin F.M."/>
            <person name="Grigoriev I.V."/>
            <person name="Hibbett D.S."/>
        </authorList>
    </citation>
    <scope>NUCLEOTIDE SEQUENCE [LARGE SCALE GENOMIC DNA]</scope>
    <source>
        <strain evidence="1 2">HHB9708</strain>
    </source>
</reference>
<organism evidence="1 2">
    <name type="scientific">Sistotremastrum niveocremeum HHB9708</name>
    <dbReference type="NCBI Taxonomy" id="1314777"/>
    <lineage>
        <taxon>Eukaryota</taxon>
        <taxon>Fungi</taxon>
        <taxon>Dikarya</taxon>
        <taxon>Basidiomycota</taxon>
        <taxon>Agaricomycotina</taxon>
        <taxon>Agaricomycetes</taxon>
        <taxon>Sistotremastrales</taxon>
        <taxon>Sistotremastraceae</taxon>
        <taxon>Sertulicium</taxon>
        <taxon>Sertulicium niveocremeum</taxon>
    </lineage>
</organism>
<evidence type="ECO:0000313" key="2">
    <source>
        <dbReference type="Proteomes" id="UP000076722"/>
    </source>
</evidence>
<name>A0A164WTQ3_9AGAM</name>
<protein>
    <recommendedName>
        <fullName evidence="3">F-box domain-containing protein</fullName>
    </recommendedName>
</protein>
<accession>A0A164WTQ3</accession>
<dbReference type="EMBL" id="KV419401">
    <property type="protein sequence ID" value="KZS95351.1"/>
    <property type="molecule type" value="Genomic_DNA"/>
</dbReference>
<keyword evidence="2" id="KW-1185">Reference proteome</keyword>
<gene>
    <name evidence="1" type="ORF">SISNIDRAFT_483591</name>
</gene>
<evidence type="ECO:0000313" key="1">
    <source>
        <dbReference type="EMBL" id="KZS95351.1"/>
    </source>
</evidence>
<sequence>MLVDALPEETLHKIMKLSIEDKMPLSPKQRLSATLRLGLLNRRLRAVSLNCAEIWSTIHLQWKQDIVLLYLQRVHQSCENPALVIYLDTNGKLTESLLVRAGHWASFFSQNMASIKALHVIINPGRIGPALVPAFNHPAPLLQTCTLIINNKIQLSTSIFAQQAPNLRIAKFRSPSHFKIGHAPSLRVLDIRINKQNVKGFLNAIEATPAVESLTLVGVQDAQPFLLGKRGPLILPQCRSLTIKNMPWTSARPLMSLLRLPSLVALDYHEIQDFMPAEPGITMTSASKSITEFSSRLSHPTLSIDLLPYRIVVRLKATPFRFCFVSDWSGVPYMPLPDQTLSRRIFAELEDMLTCPASCLIQPEQLIFSYNLMDQKHPQRILFYALQNDFQTLLARMFRAYPSVQSLQLRQVQHPVRVLLDDPQILPQLSSVEFRSVNSSISPETWQLLQDIQEARSVSFHMKMPR</sequence>
<proteinExistence type="predicted"/>
<dbReference type="OrthoDB" id="3365698at2759"/>